<feature type="domain" description="DH" evidence="8">
    <location>
        <begin position="1107"/>
        <end position="1330"/>
    </location>
</feature>
<feature type="compositionally biased region" description="Polar residues" evidence="7">
    <location>
        <begin position="603"/>
        <end position="616"/>
    </location>
</feature>
<evidence type="ECO:0000313" key="11">
    <source>
        <dbReference type="Proteomes" id="UP001150941"/>
    </source>
</evidence>
<dbReference type="EMBL" id="JAPQKS010000002">
    <property type="protein sequence ID" value="KAJ5247279.1"/>
    <property type="molecule type" value="Genomic_DNA"/>
</dbReference>
<dbReference type="RefSeq" id="XP_058334700.1">
    <property type="nucleotide sequence ID" value="XM_058471559.1"/>
</dbReference>
<evidence type="ECO:0000256" key="4">
    <source>
        <dbReference type="ARBA" id="ARBA00022658"/>
    </source>
</evidence>
<reference evidence="10" key="2">
    <citation type="journal article" date="2023" name="IMA Fungus">
        <title>Comparative genomic study of the Penicillium genus elucidates a diverse pangenome and 15 lateral gene transfer events.</title>
        <authorList>
            <person name="Petersen C."/>
            <person name="Sorensen T."/>
            <person name="Nielsen M.R."/>
            <person name="Sondergaard T.E."/>
            <person name="Sorensen J.L."/>
            <person name="Fitzpatrick D.A."/>
            <person name="Frisvad J.C."/>
            <person name="Nielsen K.L."/>
        </authorList>
    </citation>
    <scope>NUCLEOTIDE SEQUENCE</scope>
    <source>
        <strain evidence="10">IBT 19713</strain>
    </source>
</reference>
<dbReference type="InterPro" id="IPR051492">
    <property type="entry name" value="Dynamin-Rho_GEF"/>
</dbReference>
<evidence type="ECO:0000256" key="2">
    <source>
        <dbReference type="ARBA" id="ARBA00004348"/>
    </source>
</evidence>
<dbReference type="Gene3D" id="1.20.1270.60">
    <property type="entry name" value="Arfaptin homology (AH) domain/BAR domain"/>
    <property type="match status" value="1"/>
</dbReference>
<evidence type="ECO:0000256" key="5">
    <source>
        <dbReference type="ARBA" id="ARBA00022949"/>
    </source>
</evidence>
<keyword evidence="11" id="KW-1185">Reference proteome</keyword>
<feature type="compositionally biased region" description="Polar residues" evidence="7">
    <location>
        <begin position="1613"/>
        <end position="1629"/>
    </location>
</feature>
<dbReference type="PROSITE" id="PS51021">
    <property type="entry name" value="BAR"/>
    <property type="match status" value="1"/>
</dbReference>
<feature type="compositionally biased region" description="Polar residues" evidence="7">
    <location>
        <begin position="1"/>
        <end position="16"/>
    </location>
</feature>
<comment type="caution">
    <text evidence="10">The sequence shown here is derived from an EMBL/GenBank/DDBJ whole genome shotgun (WGS) entry which is preliminary data.</text>
</comment>
<feature type="compositionally biased region" description="Polar residues" evidence="7">
    <location>
        <begin position="169"/>
        <end position="179"/>
    </location>
</feature>
<evidence type="ECO:0000259" key="9">
    <source>
        <dbReference type="PROSITE" id="PS51021"/>
    </source>
</evidence>
<reference evidence="10" key="1">
    <citation type="submission" date="2022-11" db="EMBL/GenBank/DDBJ databases">
        <authorList>
            <person name="Petersen C."/>
        </authorList>
    </citation>
    <scope>NUCLEOTIDE SEQUENCE</scope>
    <source>
        <strain evidence="10">IBT 19713</strain>
    </source>
</reference>
<dbReference type="Gene3D" id="1.20.900.10">
    <property type="entry name" value="Dbl homology (DH) domain"/>
    <property type="match status" value="1"/>
</dbReference>
<feature type="compositionally biased region" description="Polar residues" evidence="7">
    <location>
        <begin position="206"/>
        <end position="219"/>
    </location>
</feature>
<dbReference type="FunFam" id="1.20.1270.60:FF:000083">
    <property type="entry name" value="Rho guanyl nucleotide exchange factor, putative"/>
    <property type="match status" value="1"/>
</dbReference>
<feature type="region of interest" description="Disordered" evidence="7">
    <location>
        <begin position="1035"/>
        <end position="1108"/>
    </location>
</feature>
<dbReference type="GO" id="GO:0005085">
    <property type="term" value="F:guanyl-nucleotide exchange factor activity"/>
    <property type="evidence" value="ECO:0007669"/>
    <property type="project" value="UniProtKB-KW"/>
</dbReference>
<protein>
    <recommendedName>
        <fullName evidence="3">Dynamin-binding protein</fullName>
    </recommendedName>
    <alternativeName>
        <fullName evidence="6">Scaffold protein Tuba</fullName>
    </alternativeName>
</protein>
<feature type="compositionally biased region" description="Low complexity" evidence="7">
    <location>
        <begin position="398"/>
        <end position="430"/>
    </location>
</feature>
<dbReference type="CDD" id="cd00160">
    <property type="entry name" value="RhoGEF"/>
    <property type="match status" value="1"/>
</dbReference>
<dbReference type="InterPro" id="IPR001331">
    <property type="entry name" value="GDS_CDC24_CS"/>
</dbReference>
<accession>A0A9W9PI59</accession>
<evidence type="ECO:0000259" key="8">
    <source>
        <dbReference type="PROSITE" id="PS50010"/>
    </source>
</evidence>
<evidence type="ECO:0000313" key="10">
    <source>
        <dbReference type="EMBL" id="KAJ5247279.1"/>
    </source>
</evidence>
<dbReference type="PANTHER" id="PTHR22834">
    <property type="entry name" value="NUCLEAR FUSION PROTEIN FUS2"/>
    <property type="match status" value="1"/>
</dbReference>
<dbReference type="SMART" id="SM00721">
    <property type="entry name" value="BAR"/>
    <property type="match status" value="1"/>
</dbReference>
<sequence>MSSSNGDQPFGSQDRQQGPFGRKSSATSYSLSLTDYRSSLDVSPITPFSPATLDHSTYPPIRSGLESQTRSASTNHFPPGDPSNDRTGSESPDPDSFYRQGGSLGASTPKLGSGSDDVTARPGNSMASGPSHIHNRSSRMLANVQELSHPQGPIRSVSDTSSTSRPSIKTTRSPTIKTKPSIQDLVNKFNNNPDPVLPVPAGSRPASITDSPVDTTQPFDRNLPLPRQRTLPEFSSQRPLANNVARSESIRPESQPGPFDTVPLPLFQRTSDSYAPRPLFGELLTVNTQVNNPGLGIPSTQPRRRGSDGSIPSPNPAFLDHSDPNSARTPLTPTAWYLGQTSSLEAIQLPFDTNSSGHRRARSDFPTPLGGPLAEAWNPDMAVPAPLRLMKTGDGPESPNSRSRIPISSHRRSSASGSPPVSPSAKSSFSNRSTSVGFPPKGSSRLPKPAGASPPRTAGNSPSNSTPRGSGVLNNGRTHLSLHERSRQLEAVISNAPSKRSPPLRSSRPRQTVSNNTITSRPRIGDRVSSLQKAADREASRTGGQRPRSQVPEIGTVDFATRRQRIQQAFNRTVQENERKAEEAAELRRRTQIKVKADAGPPTNGQDTPESSQMATTVTVSTEIQNRDGLDPHQIPQLQLNTEALDKKSEKKIGEEQNENAVPQSAVTADSFDDQITTIDPEPQLEIVPRNAAVSHRALLSQIMHIRESSSSADSCDDNDCSLSEADDHKVPVEVMLGGTTYFHSPPDDGGSKSARQQDSKDKARWSTGSWSSSVHQNHETIEEECDEDDDSGDDLILQMPTPAHEGAPTIETCSVSSSTRPSSVIEDEEPTSPLQDIGIMGPDTLQDMPNPIKSLFSTPPSLAKQGKWDSRRVTQLYLEQLTRGRHANVGLPTSNPSIGPSNANARSRPPPRSYTPLEQRPAVPDTLQEEPSVALPPSGENRASLFQPGDWEDASPSMLDWMQYAADDTASTPVEEKQTYMPEAASVPKVMEPVAELDATHGQKYGLGLSNARSPIDTLSTVAELATASVYTDVEPDISRDPGIRPTARGQGHSVASSEDSSLRQAGPSHSPNPADSSATSLAVSADQSRTDTKKSPSPEQQRLRKRRHIIKELVDTETAFGRDMKVVEDIYKGTSGSCLDLSAEDVKILFGNSDQLVQFSLAFSEALKHAAQTVYIEQKARWGSRRNARPQDNQSGGNEQISHNGGPDDYENDRATSIGDAFVLNMGQMEKIYSDYLRNHDAANKKLLSLQKNPKVAIWLKECREWASDLTTAWDLDSLLVKPVQRITKYPLLLTELLQATPEDHPDHANLLKASQEVRKVSTRINDMKKRADVVGQIVSRKRNQSDVRSGLSKAFGRRTEKLRQQVGMSDMVEDKEYDSLSQRFSDGFFQLQVVMRDVEMYTRETQRAMDQLNDFVVAIDNMINVAQSNYPELESKWREFKVSMREIFTVVLPEHLEVVRRSVIQPMISLLKLHEGPQRIMKKRDKRLLDYARYKALAERGDKPDKKTTEQGEQFIALNDTLKDELPRLYSLTAKLMETCLMNFIQIQTRWWNTFQRRVHAHVDDFPQDLEKIIRDWNSDYTFSEAQVLSLGICNGSLLADAVNLVNFNTPSEGRRSSTVTSSNRPPSLVEPEPPKLSQEFGTGMSQLFSSPKRSSFPRRESQSNASRRRANSAMSNGDAPSPATPETSRTSIFGSQPRSRMSAGENNQASRQSAGTFSGLPRLSLDAPLLAEILHATSNENETAPLSPSRYSGFFSSAMPMSDGANESRPSNAEPPAPAPAEPRHDPKVLFLAASIYEFNIDRARREAGYPYLTYVAGEIFDVIGEKGELWLARNQDDPTSQVGWIWNKHFAKLSS</sequence>
<keyword evidence="4" id="KW-0344">Guanine-nucleotide releasing factor</keyword>
<comment type="subcellular location">
    <subcellularLocation>
        <location evidence="1">Cell junction</location>
    </subcellularLocation>
    <subcellularLocation>
        <location evidence="2">Golgi apparatus</location>
        <location evidence="2">Golgi stack</location>
    </subcellularLocation>
</comment>
<feature type="compositionally biased region" description="Low complexity" evidence="7">
    <location>
        <begin position="815"/>
        <end position="824"/>
    </location>
</feature>
<feature type="compositionally biased region" description="Polar residues" evidence="7">
    <location>
        <begin position="511"/>
        <end position="520"/>
    </location>
</feature>
<feature type="region of interest" description="Disordered" evidence="7">
    <location>
        <begin position="1613"/>
        <end position="1723"/>
    </location>
</feature>
<feature type="compositionally biased region" description="Basic and acidic residues" evidence="7">
    <location>
        <begin position="575"/>
        <end position="589"/>
    </location>
</feature>
<name>A0A9W9PI59_9EURO</name>
<evidence type="ECO:0000256" key="6">
    <source>
        <dbReference type="ARBA" id="ARBA00032587"/>
    </source>
</evidence>
<feature type="compositionally biased region" description="Polar residues" evidence="7">
    <location>
        <begin position="458"/>
        <end position="476"/>
    </location>
</feature>
<dbReference type="InterPro" id="IPR035899">
    <property type="entry name" value="DBL_dom_sf"/>
</dbReference>
<dbReference type="CDD" id="cd07589">
    <property type="entry name" value="BAR_DNMBP"/>
    <property type="match status" value="1"/>
</dbReference>
<dbReference type="GO" id="GO:0005795">
    <property type="term" value="C:Golgi stack"/>
    <property type="evidence" value="ECO:0007669"/>
    <property type="project" value="UniProtKB-SubCell"/>
</dbReference>
<feature type="region of interest" description="Disordered" evidence="7">
    <location>
        <begin position="888"/>
        <end position="942"/>
    </location>
</feature>
<dbReference type="GO" id="GO:0035556">
    <property type="term" value="P:intracellular signal transduction"/>
    <property type="evidence" value="ECO:0007669"/>
    <property type="project" value="InterPro"/>
</dbReference>
<feature type="region of interest" description="Disordered" evidence="7">
    <location>
        <begin position="290"/>
        <end position="333"/>
    </location>
</feature>
<feature type="compositionally biased region" description="Acidic residues" evidence="7">
    <location>
        <begin position="782"/>
        <end position="794"/>
    </location>
</feature>
<feature type="compositionally biased region" description="Low complexity" evidence="7">
    <location>
        <begin position="497"/>
        <end position="510"/>
    </location>
</feature>
<dbReference type="PANTHER" id="PTHR22834:SF20">
    <property type="entry name" value="SH3 DOMAIN-CONTAINING PROTEIN"/>
    <property type="match status" value="1"/>
</dbReference>
<feature type="region of interest" description="Disordered" evidence="7">
    <location>
        <begin position="204"/>
        <end position="259"/>
    </location>
</feature>
<dbReference type="GO" id="GO:0032955">
    <property type="term" value="P:regulation of division septum assembly"/>
    <property type="evidence" value="ECO:0007669"/>
    <property type="project" value="TreeGrafter"/>
</dbReference>
<dbReference type="PROSITE" id="PS50010">
    <property type="entry name" value="DH_2"/>
    <property type="match status" value="1"/>
</dbReference>
<dbReference type="PROSITE" id="PS00741">
    <property type="entry name" value="DH_1"/>
    <property type="match status" value="1"/>
</dbReference>
<feature type="domain" description="BAR" evidence="9">
    <location>
        <begin position="1365"/>
        <end position="1582"/>
    </location>
</feature>
<feature type="compositionally biased region" description="Polar residues" evidence="7">
    <location>
        <begin position="892"/>
        <end position="906"/>
    </location>
</feature>
<feature type="region of interest" description="Disordered" evidence="7">
    <location>
        <begin position="1183"/>
        <end position="1214"/>
    </location>
</feature>
<evidence type="ECO:0000256" key="7">
    <source>
        <dbReference type="SAM" id="MobiDB-lite"/>
    </source>
</evidence>
<proteinExistence type="predicted"/>
<feature type="region of interest" description="Disordered" evidence="7">
    <location>
        <begin position="353"/>
        <end position="476"/>
    </location>
</feature>
<gene>
    <name evidence="10" type="ORF">N7468_002262</name>
</gene>
<dbReference type="SMART" id="SM00325">
    <property type="entry name" value="RhoGEF"/>
    <property type="match status" value="1"/>
</dbReference>
<keyword evidence="5" id="KW-0965">Cell junction</keyword>
<feature type="region of interest" description="Disordered" evidence="7">
    <location>
        <begin position="40"/>
        <end position="179"/>
    </location>
</feature>
<dbReference type="GeneID" id="83198862"/>
<feature type="region of interest" description="Disordered" evidence="7">
    <location>
        <begin position="1"/>
        <end position="27"/>
    </location>
</feature>
<feature type="region of interest" description="Disordered" evidence="7">
    <location>
        <begin position="573"/>
        <end position="616"/>
    </location>
</feature>
<dbReference type="SUPFAM" id="SSF48065">
    <property type="entry name" value="DBL homology domain (DH-domain)"/>
    <property type="match status" value="1"/>
</dbReference>
<dbReference type="FunFam" id="1.20.900.10:FF:000053">
    <property type="entry name" value="Rho guanyl nucleotide exchange factor, putative"/>
    <property type="match status" value="1"/>
</dbReference>
<dbReference type="SUPFAM" id="SSF103657">
    <property type="entry name" value="BAR/IMD domain-like"/>
    <property type="match status" value="1"/>
</dbReference>
<feature type="compositionally biased region" description="Polar residues" evidence="7">
    <location>
        <begin position="1688"/>
        <end position="1720"/>
    </location>
</feature>
<dbReference type="InterPro" id="IPR027267">
    <property type="entry name" value="AH/BAR_dom_sf"/>
</dbReference>
<dbReference type="Pfam" id="PF00621">
    <property type="entry name" value="RhoGEF"/>
    <property type="match status" value="1"/>
</dbReference>
<feature type="compositionally biased region" description="Polar residues" evidence="7">
    <location>
        <begin position="65"/>
        <end position="76"/>
    </location>
</feature>
<feature type="region of interest" description="Disordered" evidence="7">
    <location>
        <begin position="1759"/>
        <end position="1788"/>
    </location>
</feature>
<dbReference type="OrthoDB" id="10256089at2759"/>
<feature type="compositionally biased region" description="Polar residues" evidence="7">
    <location>
        <begin position="767"/>
        <end position="776"/>
    </location>
</feature>
<feature type="compositionally biased region" description="Low complexity" evidence="7">
    <location>
        <begin position="153"/>
        <end position="168"/>
    </location>
</feature>
<dbReference type="InterPro" id="IPR004148">
    <property type="entry name" value="BAR_dom"/>
</dbReference>
<dbReference type="Proteomes" id="UP001150941">
    <property type="component" value="Unassembled WGS sequence"/>
</dbReference>
<organism evidence="10 11">
    <name type="scientific">Penicillium chermesinum</name>
    <dbReference type="NCBI Taxonomy" id="63820"/>
    <lineage>
        <taxon>Eukaryota</taxon>
        <taxon>Fungi</taxon>
        <taxon>Dikarya</taxon>
        <taxon>Ascomycota</taxon>
        <taxon>Pezizomycotina</taxon>
        <taxon>Eurotiomycetes</taxon>
        <taxon>Eurotiomycetidae</taxon>
        <taxon>Eurotiales</taxon>
        <taxon>Aspergillaceae</taxon>
        <taxon>Penicillium</taxon>
    </lineage>
</organism>
<feature type="region of interest" description="Disordered" evidence="7">
    <location>
        <begin position="740"/>
        <end position="836"/>
    </location>
</feature>
<feature type="compositionally biased region" description="Polar residues" evidence="7">
    <location>
        <begin position="1192"/>
        <end position="1205"/>
    </location>
</feature>
<dbReference type="InterPro" id="IPR000219">
    <property type="entry name" value="DH_dom"/>
</dbReference>
<feature type="compositionally biased region" description="Polar residues" evidence="7">
    <location>
        <begin position="1055"/>
        <end position="1089"/>
    </location>
</feature>
<dbReference type="GO" id="GO:0031991">
    <property type="term" value="P:regulation of actomyosin contractile ring contraction"/>
    <property type="evidence" value="ECO:0007669"/>
    <property type="project" value="TreeGrafter"/>
</dbReference>
<evidence type="ECO:0000256" key="1">
    <source>
        <dbReference type="ARBA" id="ARBA00004282"/>
    </source>
</evidence>
<feature type="region of interest" description="Disordered" evidence="7">
    <location>
        <begin position="493"/>
        <end position="554"/>
    </location>
</feature>
<feature type="compositionally biased region" description="Polar residues" evidence="7">
    <location>
        <begin position="233"/>
        <end position="246"/>
    </location>
</feature>
<feature type="compositionally biased region" description="Basic and acidic residues" evidence="7">
    <location>
        <begin position="746"/>
        <end position="765"/>
    </location>
</feature>
<evidence type="ECO:0000256" key="3">
    <source>
        <dbReference type="ARBA" id="ARBA00018186"/>
    </source>
</evidence>